<dbReference type="Proteomes" id="UP001596380">
    <property type="component" value="Unassembled WGS sequence"/>
</dbReference>
<evidence type="ECO:0000313" key="8">
    <source>
        <dbReference type="EMBL" id="MFC6879542.1"/>
    </source>
</evidence>
<dbReference type="PANTHER" id="PTHR37821">
    <property type="entry name" value="AMINO ACID TRANSPORTER YUIF-RELATED"/>
    <property type="match status" value="1"/>
</dbReference>
<feature type="transmembrane region" description="Helical" evidence="6">
    <location>
        <begin position="140"/>
        <end position="166"/>
    </location>
</feature>
<sequence length="467" mass="47835">MNSAVTLGGRLDRKQTTAVACFGISVAASIVLAVAGGKAGLWGLVPIILYAVLALLGVDVVLATVGAVLVAAIMTRTAPVPLGEQLATSTGSLVAVIGLIILLGAGLGQVAQQTGAAQTLVRTVMSRIGLSTPTRVQLGVMASSLVIVGALGTLAGGNAIIAPIVIPIAARMGWRPPAVAAMFHAAGAAGLMVGPFTPPVVTITAAAKLSYGDYLLHAGLPVGLITIVTGFFMARWIQKHTDQEYTAEDRAEGESDAPSTAAGRRAALVFVGVLVVLAVYGVWMKAGYSYALVVMVVAAAATGLAAGQGPKATAEAVYAGAARLIWLFVLFWLLDPLLTLVEKTGAFETIFDSLKDVMPDVGPYAFLLLVVLLGYVHAVPGAAVAQVVLINKLFGPLVTSLGVPPAAWAVSLLGTAQIDQLGPYPTADMMGQMGLARSGDLRMMLFNGWAIMVANTAGFLVLFAVLL</sequence>
<evidence type="ECO:0000256" key="3">
    <source>
        <dbReference type="ARBA" id="ARBA00022692"/>
    </source>
</evidence>
<dbReference type="PANTHER" id="PTHR37821:SF1">
    <property type="entry name" value="AMINO ACID TRANSPORTER YUIF-RELATED"/>
    <property type="match status" value="1"/>
</dbReference>
<evidence type="ECO:0000256" key="1">
    <source>
        <dbReference type="ARBA" id="ARBA00004141"/>
    </source>
</evidence>
<name>A0ABW2CCL3_9ACTN</name>
<dbReference type="Pfam" id="PF03600">
    <property type="entry name" value="CitMHS"/>
    <property type="match status" value="1"/>
</dbReference>
<dbReference type="EMBL" id="JBHSXS010000003">
    <property type="protein sequence ID" value="MFC6879542.1"/>
    <property type="molecule type" value="Genomic_DNA"/>
</dbReference>
<dbReference type="RefSeq" id="WP_206681187.1">
    <property type="nucleotide sequence ID" value="NZ_JBHSXE010000001.1"/>
</dbReference>
<reference evidence="9" key="1">
    <citation type="journal article" date="2019" name="Int. J. Syst. Evol. Microbiol.">
        <title>The Global Catalogue of Microorganisms (GCM) 10K type strain sequencing project: providing services to taxonomists for standard genome sequencing and annotation.</title>
        <authorList>
            <consortium name="The Broad Institute Genomics Platform"/>
            <consortium name="The Broad Institute Genome Sequencing Center for Infectious Disease"/>
            <person name="Wu L."/>
            <person name="Ma J."/>
        </authorList>
    </citation>
    <scope>NUCLEOTIDE SEQUENCE [LARGE SCALE GENOMIC DNA]</scope>
    <source>
        <strain evidence="9">JCM 3369</strain>
    </source>
</reference>
<feature type="domain" description="Citrate transporter-like" evidence="7">
    <location>
        <begin position="58"/>
        <end position="411"/>
    </location>
</feature>
<feature type="transmembrane region" description="Helical" evidence="6">
    <location>
        <begin position="16"/>
        <end position="35"/>
    </location>
</feature>
<keyword evidence="2" id="KW-0813">Transport</keyword>
<comment type="caution">
    <text evidence="8">The sequence shown here is derived from an EMBL/GenBank/DDBJ whole genome shotgun (WGS) entry which is preliminary data.</text>
</comment>
<comment type="subcellular location">
    <subcellularLocation>
        <location evidence="1">Membrane</location>
        <topology evidence="1">Multi-pass membrane protein</topology>
    </subcellularLocation>
</comment>
<feature type="transmembrane region" description="Helical" evidence="6">
    <location>
        <begin position="178"/>
        <end position="194"/>
    </location>
</feature>
<organism evidence="8 9">
    <name type="scientific">Actinomadura yumaensis</name>
    <dbReference type="NCBI Taxonomy" id="111807"/>
    <lineage>
        <taxon>Bacteria</taxon>
        <taxon>Bacillati</taxon>
        <taxon>Actinomycetota</taxon>
        <taxon>Actinomycetes</taxon>
        <taxon>Streptosporangiales</taxon>
        <taxon>Thermomonosporaceae</taxon>
        <taxon>Actinomadura</taxon>
    </lineage>
</organism>
<feature type="transmembrane region" description="Helical" evidence="6">
    <location>
        <begin position="214"/>
        <end position="234"/>
    </location>
</feature>
<evidence type="ECO:0000256" key="5">
    <source>
        <dbReference type="ARBA" id="ARBA00023136"/>
    </source>
</evidence>
<evidence type="ECO:0000259" key="7">
    <source>
        <dbReference type="Pfam" id="PF03600"/>
    </source>
</evidence>
<evidence type="ECO:0000256" key="6">
    <source>
        <dbReference type="SAM" id="Phobius"/>
    </source>
</evidence>
<feature type="transmembrane region" description="Helical" evidence="6">
    <location>
        <begin position="47"/>
        <end position="74"/>
    </location>
</feature>
<feature type="transmembrane region" description="Helical" evidence="6">
    <location>
        <begin position="364"/>
        <end position="390"/>
    </location>
</feature>
<dbReference type="InterPro" id="IPR004680">
    <property type="entry name" value="Cit_transptr-like_dom"/>
</dbReference>
<feature type="transmembrane region" description="Helical" evidence="6">
    <location>
        <begin position="86"/>
        <end position="107"/>
    </location>
</feature>
<evidence type="ECO:0000313" key="9">
    <source>
        <dbReference type="Proteomes" id="UP001596380"/>
    </source>
</evidence>
<keyword evidence="5 6" id="KW-0472">Membrane</keyword>
<feature type="transmembrane region" description="Helical" evidence="6">
    <location>
        <begin position="266"/>
        <end position="283"/>
    </location>
</feature>
<keyword evidence="9" id="KW-1185">Reference proteome</keyword>
<dbReference type="InterPro" id="IPR052576">
    <property type="entry name" value="AA_Transporter-Related"/>
</dbReference>
<evidence type="ECO:0000256" key="4">
    <source>
        <dbReference type="ARBA" id="ARBA00022989"/>
    </source>
</evidence>
<feature type="transmembrane region" description="Helical" evidence="6">
    <location>
        <begin position="289"/>
        <end position="307"/>
    </location>
</feature>
<keyword evidence="3 6" id="KW-0812">Transmembrane</keyword>
<evidence type="ECO:0000256" key="2">
    <source>
        <dbReference type="ARBA" id="ARBA00022448"/>
    </source>
</evidence>
<feature type="transmembrane region" description="Helical" evidence="6">
    <location>
        <begin position="445"/>
        <end position="466"/>
    </location>
</feature>
<protein>
    <submittedName>
        <fullName evidence="8">SLC13 family permease</fullName>
    </submittedName>
</protein>
<gene>
    <name evidence="8" type="ORF">ACFQKB_07150</name>
</gene>
<proteinExistence type="predicted"/>
<keyword evidence="4 6" id="KW-1133">Transmembrane helix</keyword>
<accession>A0ABW2CCL3</accession>
<feature type="transmembrane region" description="Helical" evidence="6">
    <location>
        <begin position="316"/>
        <end position="334"/>
    </location>
</feature>